<sequence length="253" mass="29440">MRKKRTPQFSPDLPFRDHTIYHELYSVSQWLDSCPQFVDWVFDDLNSQGTHHTGRNALSAESVLRIAFLRQRFQFTFEYLAFVLVDSPLFRAFCHLEDGQTPRKSSLQSLVCSIKASTYHRMQLAQLQTAKEQKIETGRVAAVDSTVTASNILLPCDSNLLATSVKEMCRLLKLGQSLTADPLYRFTHHKRVIKHEAKKASYAKKKEQQKQHYKKLLQVTYKTRKTLVKARFDLENALKQEACHDLRFRFLET</sequence>
<dbReference type="EMBL" id="CP103300">
    <property type="protein sequence ID" value="UYM16360.1"/>
    <property type="molecule type" value="Genomic_DNA"/>
</dbReference>
<evidence type="ECO:0000259" key="1">
    <source>
        <dbReference type="Pfam" id="PF05598"/>
    </source>
</evidence>
<dbReference type="Pfam" id="PF05598">
    <property type="entry name" value="DUF772"/>
    <property type="match status" value="1"/>
</dbReference>
<dbReference type="Proteomes" id="UP001163255">
    <property type="component" value="Chromosome"/>
</dbReference>
<accession>A0ABY6GU95</accession>
<dbReference type="PANTHER" id="PTHR33803:SF3">
    <property type="entry name" value="BLL1974 PROTEIN"/>
    <property type="match status" value="1"/>
</dbReference>
<keyword evidence="3" id="KW-1185">Reference proteome</keyword>
<feature type="domain" description="Transposase InsH N-terminal" evidence="1">
    <location>
        <begin position="31"/>
        <end position="107"/>
    </location>
</feature>
<evidence type="ECO:0000313" key="3">
    <source>
        <dbReference type="Proteomes" id="UP001163255"/>
    </source>
</evidence>
<dbReference type="RefSeq" id="WP_262598659.1">
    <property type="nucleotide sequence ID" value="NZ_CP103300.1"/>
</dbReference>
<reference evidence="2" key="1">
    <citation type="submission" date="2022-10" db="EMBL/GenBank/DDBJ databases">
        <title>Completed Genome Sequence of two octocoral isolated bacterium, Endozoicomonas euniceicola EF212T and Endozoicomonas gorgoniicola PS125T.</title>
        <authorList>
            <person name="Chiou Y.-J."/>
            <person name="Chen Y.-H."/>
        </authorList>
    </citation>
    <scope>NUCLEOTIDE SEQUENCE</scope>
    <source>
        <strain evidence="2">EF212</strain>
    </source>
</reference>
<gene>
    <name evidence="2" type="ORF">NX720_26810</name>
</gene>
<protein>
    <recommendedName>
        <fullName evidence="1">Transposase InsH N-terminal domain-containing protein</fullName>
    </recommendedName>
</protein>
<name>A0ABY6GU95_9GAMM</name>
<evidence type="ECO:0000313" key="2">
    <source>
        <dbReference type="EMBL" id="UYM16360.1"/>
    </source>
</evidence>
<dbReference type="PANTHER" id="PTHR33803">
    <property type="entry name" value="IS1478 TRANSPOSASE"/>
    <property type="match status" value="1"/>
</dbReference>
<dbReference type="InterPro" id="IPR008490">
    <property type="entry name" value="Transposase_InsH_N"/>
</dbReference>
<organism evidence="2 3">
    <name type="scientific">Endozoicomonas euniceicola</name>
    <dbReference type="NCBI Taxonomy" id="1234143"/>
    <lineage>
        <taxon>Bacteria</taxon>
        <taxon>Pseudomonadati</taxon>
        <taxon>Pseudomonadota</taxon>
        <taxon>Gammaproteobacteria</taxon>
        <taxon>Oceanospirillales</taxon>
        <taxon>Endozoicomonadaceae</taxon>
        <taxon>Endozoicomonas</taxon>
    </lineage>
</organism>
<proteinExistence type="predicted"/>